<evidence type="ECO:0000313" key="12">
    <source>
        <dbReference type="Proteomes" id="UP000675881"/>
    </source>
</evidence>
<evidence type="ECO:0000256" key="4">
    <source>
        <dbReference type="ARBA" id="ARBA00022737"/>
    </source>
</evidence>
<reference evidence="11" key="1">
    <citation type="submission" date="2021-02" db="EMBL/GenBank/DDBJ databases">
        <authorList>
            <person name="Bekaert M."/>
        </authorList>
    </citation>
    <scope>NUCLEOTIDE SEQUENCE</scope>
    <source>
        <strain evidence="11">IoA-00</strain>
    </source>
</reference>
<sequence length="432" mass="48599">MEKLIFLFFVYVPQRVTGIEPSFITPLENITVAAGRNAQFTCHVSHLGGHKLAWLRSDSKAILAIHNHMVTNNPRMSVGHNDDGHNSWTLEIKNLQRNDSGNYMCQINTEPMTSQMGHLNVVEAPDILYSETSNDTIINEGSDLRLRCKAKGYPEPSMTWRREDRRPITIRRSNGGHAKVKIVKGPYLHLKRLSRADTGAFLCIAANGIPSPVSKRIMVTVQFPPIIRVQAQLVATSIGSTVTLPCEVEASPKTVNYGEKSIMRPNNEVRIRSINPSHRFRISEEALSIYSESFSLTINHVRNVDFGNYTCISRSSLGNVSGTITLQQLKLPENYSTKNKDKNKNSHYNHAEQSLTTSSSSSSLPGSLLFNEIIIQETPSDKEKQDFNGLKEIEYFEKDGRSEHQLFGSSQRSFSINCLILILPFLMTQQFF</sequence>
<dbReference type="PANTHER" id="PTHR12231">
    <property type="entry name" value="CTX-RELATED TYPE I TRANSMEMBRANE PROTEIN"/>
    <property type="match status" value="1"/>
</dbReference>
<evidence type="ECO:0000256" key="1">
    <source>
        <dbReference type="ARBA" id="ARBA00004236"/>
    </source>
</evidence>
<keyword evidence="4" id="KW-0677">Repeat</keyword>
<dbReference type="PROSITE" id="PS50835">
    <property type="entry name" value="IG_LIKE"/>
    <property type="match status" value="3"/>
</dbReference>
<dbReference type="SMART" id="SM00406">
    <property type="entry name" value="IGv"/>
    <property type="match status" value="3"/>
</dbReference>
<keyword evidence="6" id="KW-1015">Disulfide bond</keyword>
<dbReference type="InterPro" id="IPR013783">
    <property type="entry name" value="Ig-like_fold"/>
</dbReference>
<dbReference type="Pfam" id="PF07679">
    <property type="entry name" value="I-set"/>
    <property type="match status" value="1"/>
</dbReference>
<dbReference type="SUPFAM" id="SSF48726">
    <property type="entry name" value="Immunoglobulin"/>
    <property type="match status" value="3"/>
</dbReference>
<keyword evidence="12" id="KW-1185">Reference proteome</keyword>
<name>A0A7R8H713_LEPSM</name>
<dbReference type="InterPro" id="IPR003599">
    <property type="entry name" value="Ig_sub"/>
</dbReference>
<evidence type="ECO:0000259" key="10">
    <source>
        <dbReference type="PROSITE" id="PS50835"/>
    </source>
</evidence>
<keyword evidence="7" id="KW-0325">Glycoprotein</keyword>
<comment type="subcellular location">
    <subcellularLocation>
        <location evidence="1">Cell membrane</location>
    </subcellularLocation>
</comment>
<dbReference type="InterPro" id="IPR003598">
    <property type="entry name" value="Ig_sub2"/>
</dbReference>
<dbReference type="InterPro" id="IPR051170">
    <property type="entry name" value="Neural/epithelial_adhesion"/>
</dbReference>
<gene>
    <name evidence="11" type="ORF">LSAA_8902</name>
</gene>
<dbReference type="Gene3D" id="2.60.40.10">
    <property type="entry name" value="Immunoglobulins"/>
    <property type="match status" value="3"/>
</dbReference>
<dbReference type="AlphaFoldDB" id="A0A7R8H713"/>
<protein>
    <submittedName>
        <fullName evidence="11">HNT</fullName>
    </submittedName>
</protein>
<dbReference type="GO" id="GO:0005886">
    <property type="term" value="C:plasma membrane"/>
    <property type="evidence" value="ECO:0007669"/>
    <property type="project" value="UniProtKB-SubCell"/>
</dbReference>
<keyword evidence="5" id="KW-0472">Membrane</keyword>
<dbReference type="FunFam" id="2.60.40.10:FF:000328">
    <property type="entry name" value="CLUMA_CG000981, isoform A"/>
    <property type="match status" value="1"/>
</dbReference>
<dbReference type="InterPro" id="IPR007110">
    <property type="entry name" value="Ig-like_dom"/>
</dbReference>
<feature type="domain" description="Ig-like" evidence="10">
    <location>
        <begin position="125"/>
        <end position="220"/>
    </location>
</feature>
<evidence type="ECO:0000256" key="8">
    <source>
        <dbReference type="ARBA" id="ARBA00023319"/>
    </source>
</evidence>
<feature type="region of interest" description="Disordered" evidence="9">
    <location>
        <begin position="335"/>
        <end position="364"/>
    </location>
</feature>
<dbReference type="SMART" id="SM00408">
    <property type="entry name" value="IGc2"/>
    <property type="match status" value="3"/>
</dbReference>
<evidence type="ECO:0000256" key="3">
    <source>
        <dbReference type="ARBA" id="ARBA00022729"/>
    </source>
</evidence>
<keyword evidence="2" id="KW-1003">Cell membrane</keyword>
<keyword evidence="8" id="KW-0393">Immunoglobulin domain</keyword>
<evidence type="ECO:0000256" key="9">
    <source>
        <dbReference type="SAM" id="MobiDB-lite"/>
    </source>
</evidence>
<evidence type="ECO:0000256" key="6">
    <source>
        <dbReference type="ARBA" id="ARBA00023157"/>
    </source>
</evidence>
<accession>A0A7R8H713</accession>
<feature type="domain" description="Ig-like" evidence="10">
    <location>
        <begin position="21"/>
        <end position="115"/>
    </location>
</feature>
<dbReference type="InterPro" id="IPR036179">
    <property type="entry name" value="Ig-like_dom_sf"/>
</dbReference>
<dbReference type="SMART" id="SM00409">
    <property type="entry name" value="IG"/>
    <property type="match status" value="3"/>
</dbReference>
<dbReference type="Pfam" id="PF13927">
    <property type="entry name" value="Ig_3"/>
    <property type="match status" value="2"/>
</dbReference>
<evidence type="ECO:0000256" key="2">
    <source>
        <dbReference type="ARBA" id="ARBA00022475"/>
    </source>
</evidence>
<evidence type="ECO:0000256" key="7">
    <source>
        <dbReference type="ARBA" id="ARBA00023180"/>
    </source>
</evidence>
<dbReference type="InterPro" id="IPR013106">
    <property type="entry name" value="Ig_V-set"/>
</dbReference>
<feature type="domain" description="Ig-like" evidence="10">
    <location>
        <begin position="224"/>
        <end position="327"/>
    </location>
</feature>
<dbReference type="Proteomes" id="UP000675881">
    <property type="component" value="Chromosome 4"/>
</dbReference>
<keyword evidence="3" id="KW-0732">Signal</keyword>
<feature type="compositionally biased region" description="Low complexity" evidence="9">
    <location>
        <begin position="354"/>
        <end position="364"/>
    </location>
</feature>
<dbReference type="GO" id="GO:0043005">
    <property type="term" value="C:neuron projection"/>
    <property type="evidence" value="ECO:0007669"/>
    <property type="project" value="TreeGrafter"/>
</dbReference>
<organism evidence="11 12">
    <name type="scientific">Lepeophtheirus salmonis</name>
    <name type="common">Salmon louse</name>
    <name type="synonym">Caligus salmonis</name>
    <dbReference type="NCBI Taxonomy" id="72036"/>
    <lineage>
        <taxon>Eukaryota</taxon>
        <taxon>Metazoa</taxon>
        <taxon>Ecdysozoa</taxon>
        <taxon>Arthropoda</taxon>
        <taxon>Crustacea</taxon>
        <taxon>Multicrustacea</taxon>
        <taxon>Hexanauplia</taxon>
        <taxon>Copepoda</taxon>
        <taxon>Siphonostomatoida</taxon>
        <taxon>Caligidae</taxon>
        <taxon>Lepeophtheirus</taxon>
    </lineage>
</organism>
<dbReference type="PANTHER" id="PTHR12231:SF87">
    <property type="entry name" value="DPR-INTERACTING PROTEIN BETA, ISOFORM C"/>
    <property type="match status" value="1"/>
</dbReference>
<proteinExistence type="predicted"/>
<dbReference type="EMBL" id="HG994583">
    <property type="protein sequence ID" value="CAF2914278.1"/>
    <property type="molecule type" value="Genomic_DNA"/>
</dbReference>
<evidence type="ECO:0000313" key="11">
    <source>
        <dbReference type="EMBL" id="CAF2914278.1"/>
    </source>
</evidence>
<evidence type="ECO:0000256" key="5">
    <source>
        <dbReference type="ARBA" id="ARBA00023136"/>
    </source>
</evidence>
<dbReference type="OrthoDB" id="10012075at2759"/>
<dbReference type="InterPro" id="IPR013098">
    <property type="entry name" value="Ig_I-set"/>
</dbReference>